<dbReference type="EMBL" id="CP098747">
    <property type="protein sequence ID" value="USG59941.1"/>
    <property type="molecule type" value="Genomic_DNA"/>
</dbReference>
<dbReference type="InterPro" id="IPR027417">
    <property type="entry name" value="P-loop_NTPase"/>
</dbReference>
<gene>
    <name evidence="3" type="primary">terL</name>
    <name evidence="3" type="ORF">NBZ79_12215</name>
</gene>
<evidence type="ECO:0000313" key="3">
    <source>
        <dbReference type="EMBL" id="USG59941.1"/>
    </source>
</evidence>
<dbReference type="RefSeq" id="WP_251932711.1">
    <property type="nucleotide sequence ID" value="NZ_CP098747.1"/>
</dbReference>
<dbReference type="Pfam" id="PF17289">
    <property type="entry name" value="Terminase_6C"/>
    <property type="match status" value="1"/>
</dbReference>
<evidence type="ECO:0000259" key="2">
    <source>
        <dbReference type="Pfam" id="PF17289"/>
    </source>
</evidence>
<evidence type="ECO:0000256" key="1">
    <source>
        <dbReference type="ARBA" id="ARBA00022612"/>
    </source>
</evidence>
<dbReference type="Pfam" id="PF03237">
    <property type="entry name" value="Terminase_6N"/>
    <property type="match status" value="1"/>
</dbReference>
<dbReference type="Gene3D" id="3.40.50.300">
    <property type="entry name" value="P-loop containing nucleotide triphosphate hydrolases"/>
    <property type="match status" value="1"/>
</dbReference>
<reference evidence="3" key="1">
    <citation type="submission" date="2022-06" db="EMBL/GenBank/DDBJ databases">
        <title>Sneathiella actinostolidae sp. nov., isolated from a sea anemonein the Western Pacific Ocean.</title>
        <authorList>
            <person name="Wei M.J."/>
        </authorList>
    </citation>
    <scope>NUCLEOTIDE SEQUENCE</scope>
    <source>
        <strain evidence="3">PHK-P5</strain>
    </source>
</reference>
<dbReference type="Proteomes" id="UP001056291">
    <property type="component" value="Chromosome"/>
</dbReference>
<evidence type="ECO:0000313" key="4">
    <source>
        <dbReference type="Proteomes" id="UP001056291"/>
    </source>
</evidence>
<dbReference type="InterPro" id="IPR035421">
    <property type="entry name" value="Terminase_6C"/>
</dbReference>
<proteinExistence type="predicted"/>
<protein>
    <submittedName>
        <fullName evidence="3">Phage terminase large subunit</fullName>
    </submittedName>
</protein>
<keyword evidence="1" id="KW-1188">Viral release from host cell</keyword>
<feature type="domain" description="Terminase large subunit gp17-like C-terminal" evidence="2">
    <location>
        <begin position="286"/>
        <end position="434"/>
    </location>
</feature>
<keyword evidence="4" id="KW-1185">Reference proteome</keyword>
<dbReference type="InterPro" id="IPR006517">
    <property type="entry name" value="Phage_terminase_lsu-like_C"/>
</dbReference>
<accession>A0ABY4VZ83</accession>
<sequence>MDAIKPQAGPQELFLSSAADIAIYGGAAGGGKSFALLMEPLRHLHDSEFRAVIFRRTVKQVRNEGGLWDTASGLYGDMGGTARESTLSWRFPAGSIISFGHLEHEKNKFDWQGAQISYLGFDELTHFSQSQFFYLLSRNRSLSGSRPYVRASCNPDADSWVAEFVRWWISPKTGYPRPERSGRLRWFIRHEDSLKWSGDRHKLEARYPGQVAKSVTFVAANVEDNRILMKKDPGYKANLATLATVDRERLLRGNWKIRPDAGVVFRRSWFPIVAAAPARQRHCIRGWDLASCRGEPGQPRDWTVGAKVSCDDRGVFYVEHVERFQGSPHEVEKSLRTLAEQDGRRVGVALPQDPGQAGKSQTQSLARLLAGYRISTQPVTGSKYVRAKPFAGQAEVGNVLLVAGPWNEAFLSELEGFPGGLHDDQVDAVCEAFNGLTGYPQKRQQDMDA</sequence>
<dbReference type="NCBIfam" id="TIGR01630">
    <property type="entry name" value="psiM2_ORF9"/>
    <property type="match status" value="1"/>
</dbReference>
<organism evidence="3 4">
    <name type="scientific">Sneathiella marina</name>
    <dbReference type="NCBI Taxonomy" id="2950108"/>
    <lineage>
        <taxon>Bacteria</taxon>
        <taxon>Pseudomonadati</taxon>
        <taxon>Pseudomonadota</taxon>
        <taxon>Alphaproteobacteria</taxon>
        <taxon>Sneathiellales</taxon>
        <taxon>Sneathiellaceae</taxon>
        <taxon>Sneathiella</taxon>
    </lineage>
</organism>
<name>A0ABY4VZ83_9PROT</name>